<evidence type="ECO:0000313" key="2">
    <source>
        <dbReference type="Proteomes" id="UP000198802"/>
    </source>
</evidence>
<organism evidence="1 2">
    <name type="scientific">Parafrankia irregularis</name>
    <dbReference type="NCBI Taxonomy" id="795642"/>
    <lineage>
        <taxon>Bacteria</taxon>
        <taxon>Bacillati</taxon>
        <taxon>Actinomycetota</taxon>
        <taxon>Actinomycetes</taxon>
        <taxon>Frankiales</taxon>
        <taxon>Frankiaceae</taxon>
        <taxon>Parafrankia</taxon>
    </lineage>
</organism>
<sequence>MADVSVRLPAEAGTEIVLNLSLSQAVRLIESLTGRVADVMTKPERVGVGSR</sequence>
<keyword evidence="2" id="KW-1185">Reference proteome</keyword>
<gene>
    <name evidence="1" type="ORF">Ga0074812_10546</name>
</gene>
<dbReference type="AlphaFoldDB" id="A0A0S4QJ96"/>
<reference evidence="2" key="1">
    <citation type="submission" date="2015-11" db="EMBL/GenBank/DDBJ databases">
        <authorList>
            <person name="Varghese N."/>
        </authorList>
    </citation>
    <scope>NUCLEOTIDE SEQUENCE [LARGE SCALE GENOMIC DNA]</scope>
    <source>
        <strain evidence="2">DSM 45899</strain>
    </source>
</reference>
<protein>
    <submittedName>
        <fullName evidence="1">Uncharacterized protein</fullName>
    </submittedName>
</protein>
<dbReference type="EMBL" id="FAOZ01000005">
    <property type="protein sequence ID" value="CUU55396.1"/>
    <property type="molecule type" value="Genomic_DNA"/>
</dbReference>
<name>A0A0S4QJ96_9ACTN</name>
<proteinExistence type="predicted"/>
<evidence type="ECO:0000313" key="1">
    <source>
        <dbReference type="EMBL" id="CUU55396.1"/>
    </source>
</evidence>
<accession>A0A0S4QJ96</accession>
<dbReference type="RefSeq" id="WP_165615545.1">
    <property type="nucleotide sequence ID" value="NZ_FAOZ01000005.1"/>
</dbReference>
<dbReference type="Proteomes" id="UP000198802">
    <property type="component" value="Unassembled WGS sequence"/>
</dbReference>